<feature type="coiled-coil region" evidence="1">
    <location>
        <begin position="1532"/>
        <end position="1580"/>
    </location>
</feature>
<proteinExistence type="predicted"/>
<dbReference type="Gene3D" id="1.10.287.1490">
    <property type="match status" value="1"/>
</dbReference>
<dbReference type="STRING" id="224129.A0A1W4WU01"/>
<feature type="compositionally biased region" description="Basic and acidic residues" evidence="2">
    <location>
        <begin position="1970"/>
        <end position="1979"/>
    </location>
</feature>
<feature type="compositionally biased region" description="Polar residues" evidence="2">
    <location>
        <begin position="307"/>
        <end position="327"/>
    </location>
</feature>
<keyword evidence="3" id="KW-1185">Reference proteome</keyword>
<evidence type="ECO:0000313" key="4">
    <source>
        <dbReference type="RefSeq" id="XP_018327353.1"/>
    </source>
</evidence>
<feature type="coiled-coil region" evidence="1">
    <location>
        <begin position="2068"/>
        <end position="2325"/>
    </location>
</feature>
<feature type="region of interest" description="Disordered" evidence="2">
    <location>
        <begin position="306"/>
        <end position="327"/>
    </location>
</feature>
<feature type="coiled-coil region" evidence="1">
    <location>
        <begin position="2367"/>
        <end position="2496"/>
    </location>
</feature>
<feature type="coiled-coil region" evidence="1">
    <location>
        <begin position="2834"/>
        <end position="2868"/>
    </location>
</feature>
<name>A0A1W4WU01_AGRPL</name>
<feature type="compositionally biased region" description="Polar residues" evidence="2">
    <location>
        <begin position="18"/>
        <end position="28"/>
    </location>
</feature>
<feature type="region of interest" description="Disordered" evidence="2">
    <location>
        <begin position="70"/>
        <end position="100"/>
    </location>
</feature>
<feature type="region of interest" description="Disordered" evidence="2">
    <location>
        <begin position="1"/>
        <end position="33"/>
    </location>
</feature>
<dbReference type="PANTHER" id="PTHR23159:SF31">
    <property type="entry name" value="CENTROSOME-ASSOCIATED PROTEIN CEP250 ISOFORM X1"/>
    <property type="match status" value="1"/>
</dbReference>
<feature type="compositionally biased region" description="Low complexity" evidence="2">
    <location>
        <begin position="1980"/>
        <end position="1989"/>
    </location>
</feature>
<evidence type="ECO:0000256" key="2">
    <source>
        <dbReference type="SAM" id="MobiDB-lite"/>
    </source>
</evidence>
<dbReference type="KEGG" id="apln:108738442"/>
<evidence type="ECO:0000313" key="5">
    <source>
        <dbReference type="RefSeq" id="XP_018327354.1"/>
    </source>
</evidence>
<feature type="region of interest" description="Disordered" evidence="2">
    <location>
        <begin position="1970"/>
        <end position="1995"/>
    </location>
</feature>
<dbReference type="Proteomes" id="UP000192223">
    <property type="component" value="Unplaced"/>
</dbReference>
<feature type="coiled-coil region" evidence="1">
    <location>
        <begin position="646"/>
        <end position="1297"/>
    </location>
</feature>
<accession>A0A1W4WU01</accession>
<feature type="compositionally biased region" description="Basic and acidic residues" evidence="2">
    <location>
        <begin position="2870"/>
        <end position="2887"/>
    </location>
</feature>
<sequence>MWKGSEMDSSIPEGGGTSSMESPPQTQELIDLKDQYEQQQVLISQLKEMLRKNEQTTVTPEKVEEYANTLNRMRAKAKQGRSQKQDKEHKDGPTESRRASTVNIQAKEKILLLRQKVEENKAKLAKRDKDHKGLEEMVIQLKAQLDDSQQFIHQTSMNLSVAEPKVENLNSNSSSEELYNALLLKEKRIADLNNKVLKLEANVLDLQENLKEKDSVIDARTKAITLMSENMSKKSKVTVDELEDTKEQMKNMQANFVALEMQLNNQKQSLLKQLKEKNNDIEELSAKNVGLEDIIKNNEEKIKELESQGSASIGSQNTKKGKKNTQLQNKIAELEKLLAGKEEELKDSQKQVENLQTKIEEATDENKILINKLMELEKEIEKKQAENESSLNKVKELEDQLKAVSKEETIRLLEQTDTDDEVKKLKKQLDEYNKNMIKVKAQHKSKLKELNKKLDDFKKISDVNAEIVKLHIENAKLKQQLSELESTKGDSVNPEKETFIAALRAEIQAYQEEVATLKDQLKNLSVLENAQVTSEINNIHLEERIDNLEAEKRKLEEDKQLLTEENLNLLEKIEDLKREKLDVSARLDQCLQENMDLIDKLDKLSAEKVSSAESIEIVDGLTQQEKLELEAYQKSLETTLDDSGKCEEHLEQNVELNESVNQLTEETSDLLRKIELFTEERREVMEKMESITTDNNQLQLKIKEIENNRDILAETYEQLQNDKEKLDNKLEELESENAKLKVEIEELKSNMEVKHGNIVEETINLEKVAPLHADASQDINKKLQEEIVEYKSLIEIQKQEIKDLKLQLLSSNTSDDLKQELANLELQYEALLSENQKLKEAVKTNSELVHEKDSIEEQLRDAKKKTHDLETKLTNALAEINGYKSELQEKSEELNSSNNQLTLLQEKIEDQQAELSHYESTINHLNSLVSDLTDKSNELNSLKEMFEKDMKHIEDYEEELARNSEIIVHLESELKKLNMKIHETEQLLDSKDEEIEKLKKERETNEVLIINLREEVNSKDEKFHKVCDQLREKCNAMQNQIEHNQDSMKDIRTPLEGRIKEMEDKNKEQLEKMKKLAANLKKKSLQCQELEKRVSEMTKTVEDEVTEKEKLQVEVKEKDEALSEKRQEVEELRGKLEEITTKLQAFEERENDLGRIQNENAQLRSQINQYIAINNDLQNIKTDYETQIAAFSDEMEIMRSNINNAMNIEITRKDEMINELNEKIEALKYNHDTSLNAAQVKIQELEMYIETQEAELSKYKIKANKLEEGLLVVEERRASLERRAIELGAQLEEKSHNYEEISHTEDILEQRLSALLIHDEIIEKRLQETTNENHDLSERNRFLLDENSRLREELSSASGKIVDVSDFLERISFLESENAKLTDDAINLENELKRLQHDLNKKLLDKEQELDALENELQNQIQINSNERKNLLAQSEHLQDQLKESQENQELLQEEINSYEKKLTVMRNDLQNTTAELQKIKIDNENNVAIIQQLQNVQEQSVESKVPSVASYFGSAPQQLFEPEPQKDDARNEELLHELEATNKILDNVKHDKSCLESKILEMEEHISKLNSEILNYKQLQAHHVSKQVVDEILNVAEKKVSEQEQAQTPNTSVPHQNQELVSINWGNFDNNDPFGFVNEEKFESTHAVEHANAPVPNVSTELEHKLKTLEFMLFNAEKERDEALAQCNQLTNELAELIYEKEQRRFSQEIPPQQLHQDVIDSGIVPLQKAHISEQDRKELQNIEFEPVHFTKTDGSQPVEEVVGPPKTAYLEYNPENDKKNSGQQVTPPVTSDIFENDDGWGWGPDEAKLEEERTQKEARSNLEIDTNPRIEQLEERIRVLELDRERHLEEIRQLQVKAGKLIKKVKELKNQNDKLTAQKSRTDEFGDLENTIQEELKSQISNLEKRIKEINNELDKERREKNNLLQRVDVLTASHERMLEMKEKQDIEMLGWQQRNRELASKLEQLEWGDGDHESPKKQPTQFKQQTDTNENESNHELLAKINELNETIKELVLDNEELQLLLEEQRNLRISLERSKSLEPSSENMKSEAEYTTLLTEHTKLKESTTLIEKELNMLKQELEEKSELEKVIFELQQQKTKLEENLKENNEHVAELQHKIQNQNKQLEDSSNLREKLTSIEQENSRLVSEVNSLTMTIQQLKSANVNSDELATTIEALNKEKSDLFNALQESNVQVQNLNDMLSEATVQILSLEKQLAKSTSDEQSFEIQYQEKLTELNETKTELTTLSQKLNEYEKELSVNSEKYSDIEKRLQEKTEACANFEIQLAEHVEQLDHLKHELTEKNQQLESLISKLETNESEYESKLATTIQQLTEEWSQRVDQRGTDVAESWKLHLESRETEFMQLEQQLRKEIFELESKFNVLVNENNELRRNVDAEIRNEVDRVSALQQQIVDGQEMIKQLTLSLETNQREIESLNEKLKNQELLTEKLQSELQEKNNSVVSYENIVKEKDALVNEKQSMCENLHKELEKFKEAFNENLHSLNNCQKELASEREMRYSIEKLNDDSKNYIQSISQRLEETAAKLTNANKTISALENQVKEHEERISNLLKDIQDKESQLNAYTQQNTNLEALTVELRNKDSVIDQMQALLSEKEREFTYILELKMQQKDSLLEDEAEKINALKQRLSQTETHYEEILMAKESDLQLLQATVQEYSNKIDEINAIKEQLINKEKECENLNKALDEQKVKLDGYRNSYEQLEQQNEELMEEKKQVVELHKIIEDQVLRIEDLKKQVFEKSKDYDSLIAEMEIQTTPRSSTAEAAPEVRKIIQQNYETQKVDNRRQLQEDDTSEPVSRAELDLALYMLHQRDVRCEELTLELTQLLEERDTLQLKLSNALREKEDLRRKAQFEQGVEKGRKDGEDEKTTASGTGAIPKSNSASATVLGATGTELAAEVTEGDLKTKENSLNNKLLELKSIGYRKDKTILDEQEQRRLQELTILQQYQDVGAMLPPEAAAKLMHDATYTLSRDVQSPSKVLLNWLWGRSTPKN</sequence>
<feature type="coiled-coil region" evidence="1">
    <location>
        <begin position="1326"/>
        <end position="1483"/>
    </location>
</feature>
<feature type="coiled-coil region" evidence="1">
    <location>
        <begin position="1832"/>
        <end position="1936"/>
    </location>
</feature>
<dbReference type="RefSeq" id="XP_018327353.1">
    <property type="nucleotide sequence ID" value="XM_018471851.1"/>
</dbReference>
<dbReference type="OrthoDB" id="2441647at2759"/>
<feature type="compositionally biased region" description="Basic and acidic residues" evidence="2">
    <location>
        <begin position="83"/>
        <end position="98"/>
    </location>
</feature>
<feature type="region of interest" description="Disordered" evidence="2">
    <location>
        <begin position="1775"/>
        <end position="1805"/>
    </location>
</feature>
<evidence type="ECO:0000256" key="1">
    <source>
        <dbReference type="SAM" id="Coils"/>
    </source>
</evidence>
<protein>
    <submittedName>
        <fullName evidence="4 5">Protein lava lamp</fullName>
    </submittedName>
</protein>
<keyword evidence="1" id="KW-0175">Coiled coil</keyword>
<feature type="coiled-coil region" evidence="1">
    <location>
        <begin position="2532"/>
        <end position="2769"/>
    </location>
</feature>
<feature type="coiled-coil region" evidence="1">
    <location>
        <begin position="1997"/>
        <end position="2038"/>
    </location>
</feature>
<feature type="coiled-coil region" evidence="1">
    <location>
        <begin position="1667"/>
        <end position="1701"/>
    </location>
</feature>
<feature type="region of interest" description="Disordered" evidence="2">
    <location>
        <begin position="2870"/>
        <end position="2902"/>
    </location>
</feature>
<evidence type="ECO:0000313" key="3">
    <source>
        <dbReference type="Proteomes" id="UP000192223"/>
    </source>
</evidence>
<dbReference type="GeneID" id="108738442"/>
<gene>
    <name evidence="4 5" type="primary">LOC108738442</name>
</gene>
<dbReference type="RefSeq" id="XP_018327354.1">
    <property type="nucleotide sequence ID" value="XM_018471852.2"/>
</dbReference>
<organism evidence="3 5">
    <name type="scientific">Agrilus planipennis</name>
    <name type="common">Emerald ash borer</name>
    <name type="synonym">Agrilus marcopoli</name>
    <dbReference type="NCBI Taxonomy" id="224129"/>
    <lineage>
        <taxon>Eukaryota</taxon>
        <taxon>Metazoa</taxon>
        <taxon>Ecdysozoa</taxon>
        <taxon>Arthropoda</taxon>
        <taxon>Hexapoda</taxon>
        <taxon>Insecta</taxon>
        <taxon>Pterygota</taxon>
        <taxon>Neoptera</taxon>
        <taxon>Endopterygota</taxon>
        <taxon>Coleoptera</taxon>
        <taxon>Polyphaga</taxon>
        <taxon>Elateriformia</taxon>
        <taxon>Buprestoidea</taxon>
        <taxon>Buprestidae</taxon>
        <taxon>Agrilinae</taxon>
        <taxon>Agrilus</taxon>
    </lineage>
</organism>
<reference evidence="4 5" key="1">
    <citation type="submission" date="2025-04" db="UniProtKB">
        <authorList>
            <consortium name="RefSeq"/>
        </authorList>
    </citation>
    <scope>IDENTIFICATION</scope>
    <source>
        <tissue evidence="4 5">Entire body</tissue>
    </source>
</reference>
<dbReference type="PANTHER" id="PTHR23159">
    <property type="entry name" value="CENTROSOMAL PROTEIN 2"/>
    <property type="match status" value="1"/>
</dbReference>